<comment type="caution">
    <text evidence="1">The sequence shown here is derived from an EMBL/GenBank/DDBJ whole genome shotgun (WGS) entry which is preliminary data.</text>
</comment>
<evidence type="ECO:0000313" key="1">
    <source>
        <dbReference type="EMBL" id="KAK6748130.1"/>
    </source>
</evidence>
<organism evidence="1 2">
    <name type="scientific">Necator americanus</name>
    <name type="common">Human hookworm</name>
    <dbReference type="NCBI Taxonomy" id="51031"/>
    <lineage>
        <taxon>Eukaryota</taxon>
        <taxon>Metazoa</taxon>
        <taxon>Ecdysozoa</taxon>
        <taxon>Nematoda</taxon>
        <taxon>Chromadorea</taxon>
        <taxon>Rhabditida</taxon>
        <taxon>Rhabditina</taxon>
        <taxon>Rhabditomorpha</taxon>
        <taxon>Strongyloidea</taxon>
        <taxon>Ancylostomatidae</taxon>
        <taxon>Bunostominae</taxon>
        <taxon>Necator</taxon>
    </lineage>
</organism>
<evidence type="ECO:0000313" key="2">
    <source>
        <dbReference type="Proteomes" id="UP001303046"/>
    </source>
</evidence>
<proteinExistence type="predicted"/>
<reference evidence="1 2" key="1">
    <citation type="submission" date="2023-08" db="EMBL/GenBank/DDBJ databases">
        <title>A Necator americanus chromosomal reference genome.</title>
        <authorList>
            <person name="Ilik V."/>
            <person name="Petrzelkova K.J."/>
            <person name="Pardy F."/>
            <person name="Fuh T."/>
            <person name="Niatou-Singa F.S."/>
            <person name="Gouil Q."/>
            <person name="Baker L."/>
            <person name="Ritchie M.E."/>
            <person name="Jex A.R."/>
            <person name="Gazzola D."/>
            <person name="Li H."/>
            <person name="Toshio Fujiwara R."/>
            <person name="Zhan B."/>
            <person name="Aroian R.V."/>
            <person name="Pafco B."/>
            <person name="Schwarz E.M."/>
        </authorList>
    </citation>
    <scope>NUCLEOTIDE SEQUENCE [LARGE SCALE GENOMIC DNA]</scope>
    <source>
        <strain evidence="1 2">Aroian</strain>
        <tissue evidence="1">Whole animal</tissue>
    </source>
</reference>
<dbReference type="Proteomes" id="UP001303046">
    <property type="component" value="Unassembled WGS sequence"/>
</dbReference>
<name>A0ABR1DCA1_NECAM</name>
<protein>
    <submittedName>
        <fullName evidence="1">Uncharacterized protein</fullName>
    </submittedName>
</protein>
<gene>
    <name evidence="1" type="primary">Necator_chrIV.g14306</name>
    <name evidence="1" type="ORF">RB195_001012</name>
</gene>
<sequence length="98" mass="10859">MEAAMAARVVHLLVGNGTTRTPEGVRDEERQGPMIAVRAVADCCTFALLVAGRSCCIPITFETFNRSIFQLPHHENAFFRIFSSAPRTLKDNFLFSLA</sequence>
<accession>A0ABR1DCA1</accession>
<dbReference type="EMBL" id="JAVFWL010000004">
    <property type="protein sequence ID" value="KAK6748130.1"/>
    <property type="molecule type" value="Genomic_DNA"/>
</dbReference>
<keyword evidence="2" id="KW-1185">Reference proteome</keyword>